<evidence type="ECO:0000313" key="13">
    <source>
        <dbReference type="Proteomes" id="UP000297280"/>
    </source>
</evidence>
<proteinExistence type="inferred from homology"/>
<dbReference type="PANTHER" id="PTHR31646">
    <property type="entry name" value="ALPHA-1,2-MANNOSYLTRANSFERASE MNN2"/>
    <property type="match status" value="1"/>
</dbReference>
<keyword evidence="8" id="KW-0333">Golgi apparatus</keyword>
<evidence type="ECO:0000256" key="5">
    <source>
        <dbReference type="ARBA" id="ARBA00022692"/>
    </source>
</evidence>
<feature type="region of interest" description="Disordered" evidence="10">
    <location>
        <begin position="549"/>
        <end position="587"/>
    </location>
</feature>
<feature type="signal peptide" evidence="11">
    <location>
        <begin position="1"/>
        <end position="24"/>
    </location>
</feature>
<evidence type="ECO:0000313" key="12">
    <source>
        <dbReference type="EMBL" id="TGO84957.1"/>
    </source>
</evidence>
<gene>
    <name evidence="12" type="ORF">BPOR_0447g00100</name>
</gene>
<evidence type="ECO:0000256" key="2">
    <source>
        <dbReference type="ARBA" id="ARBA00004922"/>
    </source>
</evidence>
<name>A0A4Z1KFY9_9HELO</name>
<comment type="caution">
    <text evidence="12">The sequence shown here is derived from an EMBL/GenBank/DDBJ whole genome shotgun (WGS) entry which is preliminary data.</text>
</comment>
<evidence type="ECO:0000256" key="11">
    <source>
        <dbReference type="SAM" id="SignalP"/>
    </source>
</evidence>
<comment type="subcellular location">
    <subcellularLocation>
        <location evidence="1">Golgi apparatus membrane</location>
        <topology evidence="1">Single-pass type II membrane protein</topology>
    </subcellularLocation>
</comment>
<dbReference type="EMBL" id="PQXO01000446">
    <property type="protein sequence ID" value="TGO84957.1"/>
    <property type="molecule type" value="Genomic_DNA"/>
</dbReference>
<dbReference type="STRING" id="87229.A0A4Z1KFY9"/>
<feature type="chain" id="PRO_5021356734" description="Alpha-1,2-mannosyltransferase" evidence="11">
    <location>
        <begin position="25"/>
        <end position="587"/>
    </location>
</feature>
<keyword evidence="4" id="KW-0808">Transferase</keyword>
<dbReference type="AlphaFoldDB" id="A0A4Z1KFY9"/>
<keyword evidence="11" id="KW-0732">Signal</keyword>
<keyword evidence="7" id="KW-1133">Transmembrane helix</keyword>
<dbReference type="InterPro" id="IPR029044">
    <property type="entry name" value="Nucleotide-diphossugar_trans"/>
</dbReference>
<dbReference type="Proteomes" id="UP000297280">
    <property type="component" value="Unassembled WGS sequence"/>
</dbReference>
<protein>
    <recommendedName>
        <fullName evidence="14">Alpha-1,2-mannosyltransferase</fullName>
    </recommendedName>
</protein>
<evidence type="ECO:0000256" key="10">
    <source>
        <dbReference type="SAM" id="MobiDB-lite"/>
    </source>
</evidence>
<evidence type="ECO:0000256" key="1">
    <source>
        <dbReference type="ARBA" id="ARBA00004323"/>
    </source>
</evidence>
<comment type="similarity">
    <text evidence="3">Belongs to the MNN1/MNT family.</text>
</comment>
<dbReference type="GO" id="GO:0046354">
    <property type="term" value="P:mannan biosynthetic process"/>
    <property type="evidence" value="ECO:0007669"/>
    <property type="project" value="TreeGrafter"/>
</dbReference>
<evidence type="ECO:0000256" key="6">
    <source>
        <dbReference type="ARBA" id="ARBA00022968"/>
    </source>
</evidence>
<evidence type="ECO:0000256" key="3">
    <source>
        <dbReference type="ARBA" id="ARBA00009105"/>
    </source>
</evidence>
<keyword evidence="13" id="KW-1185">Reference proteome</keyword>
<keyword evidence="5" id="KW-0812">Transmembrane</keyword>
<comment type="pathway">
    <text evidence="2">Protein modification; protein glycosylation.</text>
</comment>
<evidence type="ECO:0000256" key="4">
    <source>
        <dbReference type="ARBA" id="ARBA00022679"/>
    </source>
</evidence>
<dbReference type="InterPro" id="IPR022751">
    <property type="entry name" value="Alpha_mannosyltransferase"/>
</dbReference>
<evidence type="ECO:0000256" key="9">
    <source>
        <dbReference type="ARBA" id="ARBA00023136"/>
    </source>
</evidence>
<evidence type="ECO:0000256" key="8">
    <source>
        <dbReference type="ARBA" id="ARBA00023034"/>
    </source>
</evidence>
<evidence type="ECO:0008006" key="14">
    <source>
        <dbReference type="Google" id="ProtNLM"/>
    </source>
</evidence>
<accession>A0A4Z1KFY9</accession>
<dbReference type="GO" id="GO:0000139">
    <property type="term" value="C:Golgi membrane"/>
    <property type="evidence" value="ECO:0007669"/>
    <property type="project" value="UniProtKB-SubCell"/>
</dbReference>
<evidence type="ECO:0000256" key="7">
    <source>
        <dbReference type="ARBA" id="ARBA00022989"/>
    </source>
</evidence>
<dbReference type="SUPFAM" id="SSF53448">
    <property type="entry name" value="Nucleotide-diphospho-sugar transferases"/>
    <property type="match status" value="1"/>
</dbReference>
<reference evidence="12 13" key="1">
    <citation type="submission" date="2017-12" db="EMBL/GenBank/DDBJ databases">
        <title>Comparative genomics of Botrytis spp.</title>
        <authorList>
            <person name="Valero-Jimenez C.A."/>
            <person name="Tapia P."/>
            <person name="Veloso J."/>
            <person name="Silva-Moreno E."/>
            <person name="Staats M."/>
            <person name="Valdes J.H."/>
            <person name="Van Kan J.A.L."/>
        </authorList>
    </citation>
    <scope>NUCLEOTIDE SEQUENCE [LARGE SCALE GENOMIC DNA]</scope>
    <source>
        <strain evidence="12 13">MUCL3349</strain>
    </source>
</reference>
<keyword evidence="9" id="KW-0472">Membrane</keyword>
<organism evidence="12 13">
    <name type="scientific">Botrytis porri</name>
    <dbReference type="NCBI Taxonomy" id="87229"/>
    <lineage>
        <taxon>Eukaryota</taxon>
        <taxon>Fungi</taxon>
        <taxon>Dikarya</taxon>
        <taxon>Ascomycota</taxon>
        <taxon>Pezizomycotina</taxon>
        <taxon>Leotiomycetes</taxon>
        <taxon>Helotiales</taxon>
        <taxon>Sclerotiniaceae</taxon>
        <taxon>Botrytis</taxon>
    </lineage>
</organism>
<dbReference type="Pfam" id="PF11051">
    <property type="entry name" value="Mannosyl_trans3"/>
    <property type="match status" value="1"/>
</dbReference>
<dbReference type="PANTHER" id="PTHR31646:SF1">
    <property type="entry name" value="ALPHA-1,2-MANNOSYLTRANSFERASE MNN2"/>
    <property type="match status" value="1"/>
</dbReference>
<sequence>MLFNPPRNSPRLFFLALLSTLCLCFLFQWRRELSSPKTSWKLLPTPLSPEISVKDPKPRFESFLSRLLEQKPSNSSLELPDGYVLVRIEEINEESERVDNLKLSQEDLDISTKAHSNVVELLPEYSDLITYAPKTNGLITVGGGSYTPALLVSIRMLRKTNCTLPIEVFIPTHEDYDPYSCSILASLNAKCVFLPSFQNATIDRYQYKSLAFLFSTFESVLFLDADNFPLVDPTPWFSAPVFQEKGMITWPDFWANTASPLFYTLANQSIPAIQSQHASSEAGSILISRNLHSQTLLLAFYYNLFGPGFYYEMLAQKGIGGEGDKETWVAAANVLKKDYWQVRERNHALVSVEQVEKEEEDEEGNWRKTGEWVRVGEEDLDEVVAMVQFDFIADYEASFPAPPASSSSLITWKLDFKTKKDSNVPEMEIKDVEIPTLRNNPDAEIVFLHANRIKLHPAEVLERLDDFHGRGRMWGAKEKTIQRFGRDLEAEIWEEVIEVACGFGDTLLLDGGEGEGEEGKQVGKEKVCEDLRRFWWGVLGNEEVEERVRSAGEEDRRNMVREKGGEGEREGEWKPRVGHEDGVKRAW</sequence>
<dbReference type="Gene3D" id="3.90.550.10">
    <property type="entry name" value="Spore Coat Polysaccharide Biosynthesis Protein SpsA, Chain A"/>
    <property type="match status" value="1"/>
</dbReference>
<keyword evidence="6" id="KW-0735">Signal-anchor</keyword>
<dbReference type="GO" id="GO:0000026">
    <property type="term" value="F:alpha-1,2-mannosyltransferase activity"/>
    <property type="evidence" value="ECO:0007669"/>
    <property type="project" value="TreeGrafter"/>
</dbReference>